<keyword evidence="9" id="KW-1185">Reference proteome</keyword>
<organism evidence="8 9">
    <name type="scientific">Streptomonospora nanhaiensis</name>
    <dbReference type="NCBI Taxonomy" id="1323731"/>
    <lineage>
        <taxon>Bacteria</taxon>
        <taxon>Bacillati</taxon>
        <taxon>Actinomycetota</taxon>
        <taxon>Actinomycetes</taxon>
        <taxon>Streptosporangiales</taxon>
        <taxon>Nocardiopsidaceae</taxon>
        <taxon>Streptomonospora</taxon>
    </lineage>
</organism>
<dbReference type="InterPro" id="IPR037069">
    <property type="entry name" value="AcylCoA_DH/ox_N_sf"/>
</dbReference>
<comment type="caution">
    <text evidence="8">The sequence shown here is derived from an EMBL/GenBank/DDBJ whole genome shotgun (WGS) entry which is preliminary data.</text>
</comment>
<evidence type="ECO:0000256" key="2">
    <source>
        <dbReference type="ARBA" id="ARBA00009347"/>
    </source>
</evidence>
<dbReference type="GO" id="GO:0050660">
    <property type="term" value="F:flavin adenine dinucleotide binding"/>
    <property type="evidence" value="ECO:0007669"/>
    <property type="project" value="InterPro"/>
</dbReference>
<dbReference type="Pfam" id="PF00441">
    <property type="entry name" value="Acyl-CoA_dh_1"/>
    <property type="match status" value="1"/>
</dbReference>
<evidence type="ECO:0000256" key="1">
    <source>
        <dbReference type="ARBA" id="ARBA00001974"/>
    </source>
</evidence>
<evidence type="ECO:0000313" key="9">
    <source>
        <dbReference type="Proteomes" id="UP000575985"/>
    </source>
</evidence>
<gene>
    <name evidence="8" type="ORF">HNR12_001903</name>
</gene>
<evidence type="ECO:0000313" key="8">
    <source>
        <dbReference type="EMBL" id="NYI95626.1"/>
    </source>
</evidence>
<protein>
    <recommendedName>
        <fullName evidence="10">Acyl-CoA dehydrogenase</fullName>
    </recommendedName>
</protein>
<dbReference type="Pfam" id="PF02771">
    <property type="entry name" value="Acyl-CoA_dh_N"/>
    <property type="match status" value="1"/>
</dbReference>
<dbReference type="PANTHER" id="PTHR43884">
    <property type="entry name" value="ACYL-COA DEHYDROGENASE"/>
    <property type="match status" value="1"/>
</dbReference>
<feature type="domain" description="Acyl-CoA dehydrogenase/oxidase C-terminal" evidence="6">
    <location>
        <begin position="222"/>
        <end position="372"/>
    </location>
</feature>
<feature type="domain" description="Acyl-CoA dehydrogenase/oxidase N-terminal" evidence="7">
    <location>
        <begin position="11"/>
        <end position="110"/>
    </location>
</feature>
<dbReference type="RefSeq" id="WP_179767119.1">
    <property type="nucleotide sequence ID" value="NZ_JACCFO010000001.1"/>
</dbReference>
<evidence type="ECO:0000256" key="3">
    <source>
        <dbReference type="ARBA" id="ARBA00022630"/>
    </source>
</evidence>
<evidence type="ECO:0000256" key="4">
    <source>
        <dbReference type="ARBA" id="ARBA00022827"/>
    </source>
</evidence>
<dbReference type="PANTHER" id="PTHR43884:SF20">
    <property type="entry name" value="ACYL-COA DEHYDROGENASE FADE28"/>
    <property type="match status" value="1"/>
</dbReference>
<keyword evidence="3" id="KW-0285">Flavoprotein</keyword>
<dbReference type="InterPro" id="IPR036250">
    <property type="entry name" value="AcylCo_DH-like_C"/>
</dbReference>
<sequence length="382" mass="38781">MSEKRLDLLYTEVEQELRASVRSLLEDKSPPEAVLARVEGDQVTDTALWKELAGIGVAGLPVAEELGGAGAGLRESAVVAEELGRCVAPVPFLGSAVLATTALLEAGAEAEGDIAALASGEAVAALAVPLATPPGAAFPEAVRAEDGALSGTVTGVVDAVTADVLVVPAVGPDGPGLYVVEAAAARVSPVVSLDLTRPLAEVAFTASAARRVASGEAAGRALRRALTAGAALLSAEQLGVAEWALETTVAYAKTRHQFGRPIGSFQAVKHRLADLWVAVSQARAVVRGAASAAAAARQDPGDAEAAREAELNAALAQAFVSGVAVKAAEEAVQLHGGIGFTWEHPAHLYLKRAKSDAIALGTADRHRLALARLVDLPAAEVG</sequence>
<evidence type="ECO:0000256" key="5">
    <source>
        <dbReference type="ARBA" id="ARBA00023002"/>
    </source>
</evidence>
<dbReference type="AlphaFoldDB" id="A0A853BM22"/>
<dbReference type="Gene3D" id="1.10.540.10">
    <property type="entry name" value="Acyl-CoA dehydrogenase/oxidase, N-terminal domain"/>
    <property type="match status" value="1"/>
</dbReference>
<evidence type="ECO:0008006" key="10">
    <source>
        <dbReference type="Google" id="ProtNLM"/>
    </source>
</evidence>
<accession>A0A853BM22</accession>
<dbReference type="SUPFAM" id="SSF47203">
    <property type="entry name" value="Acyl-CoA dehydrogenase C-terminal domain-like"/>
    <property type="match status" value="1"/>
</dbReference>
<proteinExistence type="inferred from homology"/>
<evidence type="ECO:0000259" key="7">
    <source>
        <dbReference type="Pfam" id="PF02771"/>
    </source>
</evidence>
<evidence type="ECO:0000259" key="6">
    <source>
        <dbReference type="Pfam" id="PF00441"/>
    </source>
</evidence>
<keyword evidence="5" id="KW-0560">Oxidoreductase</keyword>
<dbReference type="Gene3D" id="1.20.140.10">
    <property type="entry name" value="Butyryl-CoA Dehydrogenase, subunit A, domain 3"/>
    <property type="match status" value="1"/>
</dbReference>
<dbReference type="GO" id="GO:0003995">
    <property type="term" value="F:acyl-CoA dehydrogenase activity"/>
    <property type="evidence" value="ECO:0007669"/>
    <property type="project" value="TreeGrafter"/>
</dbReference>
<dbReference type="Proteomes" id="UP000575985">
    <property type="component" value="Unassembled WGS sequence"/>
</dbReference>
<name>A0A853BM22_9ACTN</name>
<keyword evidence="4" id="KW-0274">FAD</keyword>
<dbReference type="InterPro" id="IPR009075">
    <property type="entry name" value="AcylCo_DH/oxidase_C"/>
</dbReference>
<dbReference type="EMBL" id="JACCFO010000001">
    <property type="protein sequence ID" value="NYI95626.1"/>
    <property type="molecule type" value="Genomic_DNA"/>
</dbReference>
<dbReference type="InterPro" id="IPR013786">
    <property type="entry name" value="AcylCoA_DH/ox_N"/>
</dbReference>
<dbReference type="SUPFAM" id="SSF56645">
    <property type="entry name" value="Acyl-CoA dehydrogenase NM domain-like"/>
    <property type="match status" value="1"/>
</dbReference>
<comment type="similarity">
    <text evidence="2">Belongs to the acyl-CoA dehydrogenase family.</text>
</comment>
<dbReference type="InterPro" id="IPR009100">
    <property type="entry name" value="AcylCoA_DH/oxidase_NM_dom_sf"/>
</dbReference>
<comment type="cofactor">
    <cofactor evidence="1">
        <name>FAD</name>
        <dbReference type="ChEBI" id="CHEBI:57692"/>
    </cofactor>
</comment>
<reference evidence="8 9" key="1">
    <citation type="submission" date="2020-07" db="EMBL/GenBank/DDBJ databases">
        <title>Sequencing the genomes of 1000 actinobacteria strains.</title>
        <authorList>
            <person name="Klenk H.-P."/>
        </authorList>
    </citation>
    <scope>NUCLEOTIDE SEQUENCE [LARGE SCALE GENOMIC DNA]</scope>
    <source>
        <strain evidence="8 9">DSM 45927</strain>
    </source>
</reference>